<name>A0A7C4NRY6_9BACT</name>
<dbReference type="AlphaFoldDB" id="A0A7C4NRY6"/>
<proteinExistence type="predicted"/>
<sequence>MSKIIFFIFIYFFFATNYIFASEPYTPPKGSPERKAILDALREELKRFPDKEPSGIGFEYKREDMGVAKWFIEEGKEVIFIVNHLKVVDNWAWIETEPRSPDGMNNYKPIEALFHKEKGKWVKKHVKPCCAEWEDYLEENNIKSMKGYYRHLMQMFPGVTRDLFPK</sequence>
<organism evidence="1">
    <name type="scientific">Thermodesulfobacterium geofontis</name>
    <dbReference type="NCBI Taxonomy" id="1295609"/>
    <lineage>
        <taxon>Bacteria</taxon>
        <taxon>Pseudomonadati</taxon>
        <taxon>Thermodesulfobacteriota</taxon>
        <taxon>Thermodesulfobacteria</taxon>
        <taxon>Thermodesulfobacteriales</taxon>
        <taxon>Thermodesulfobacteriaceae</taxon>
        <taxon>Thermodesulfobacterium</taxon>
    </lineage>
</organism>
<evidence type="ECO:0000313" key="1">
    <source>
        <dbReference type="EMBL" id="HGQ85184.1"/>
    </source>
</evidence>
<comment type="caution">
    <text evidence="1">The sequence shown here is derived from an EMBL/GenBank/DDBJ whole genome shotgun (WGS) entry which is preliminary data.</text>
</comment>
<accession>A0A7C4NRY6</accession>
<reference evidence="1" key="1">
    <citation type="journal article" date="2020" name="mSystems">
        <title>Genome- and Community-Level Interaction Insights into Carbon Utilization and Element Cycling Functions of Hydrothermarchaeota in Hydrothermal Sediment.</title>
        <authorList>
            <person name="Zhou Z."/>
            <person name="Liu Y."/>
            <person name="Xu W."/>
            <person name="Pan J."/>
            <person name="Luo Z.H."/>
            <person name="Li M."/>
        </authorList>
    </citation>
    <scope>NUCLEOTIDE SEQUENCE [LARGE SCALE GENOMIC DNA]</scope>
    <source>
        <strain evidence="1">SpSt-6</strain>
    </source>
</reference>
<protein>
    <submittedName>
        <fullName evidence="1">Uncharacterized protein</fullName>
    </submittedName>
</protein>
<gene>
    <name evidence="1" type="ORF">ENT66_02070</name>
</gene>
<dbReference type="EMBL" id="DSZN01000037">
    <property type="protein sequence ID" value="HGQ85184.1"/>
    <property type="molecule type" value="Genomic_DNA"/>
</dbReference>